<sequence>MGCSSMKASRKGSLSIPKNGILKKPSPNQSCQLDIIVIKKKTLSFQISSTNSYDLSRKTLHTRQVISE</sequence>
<dbReference type="AlphaFoldDB" id="A0A8S1L2X2"/>
<reference evidence="2" key="1">
    <citation type="submission" date="2021-01" db="EMBL/GenBank/DDBJ databases">
        <authorList>
            <consortium name="Genoscope - CEA"/>
            <person name="William W."/>
        </authorList>
    </citation>
    <scope>NUCLEOTIDE SEQUENCE</scope>
</reference>
<organism evidence="2 3">
    <name type="scientific">Paramecium primaurelia</name>
    <dbReference type="NCBI Taxonomy" id="5886"/>
    <lineage>
        <taxon>Eukaryota</taxon>
        <taxon>Sar</taxon>
        <taxon>Alveolata</taxon>
        <taxon>Ciliophora</taxon>
        <taxon>Intramacronucleata</taxon>
        <taxon>Oligohymenophorea</taxon>
        <taxon>Peniculida</taxon>
        <taxon>Parameciidae</taxon>
        <taxon>Paramecium</taxon>
    </lineage>
</organism>
<keyword evidence="3" id="KW-1185">Reference proteome</keyword>
<evidence type="ECO:0000313" key="3">
    <source>
        <dbReference type="Proteomes" id="UP000688137"/>
    </source>
</evidence>
<dbReference type="Proteomes" id="UP000688137">
    <property type="component" value="Unassembled WGS sequence"/>
</dbReference>
<name>A0A8S1L2X2_PARPR</name>
<gene>
    <name evidence="2" type="ORF">PPRIM_AZ9-3.1.T0250201</name>
</gene>
<dbReference type="EMBL" id="CAJJDM010000023">
    <property type="protein sequence ID" value="CAD8057024.1"/>
    <property type="molecule type" value="Genomic_DNA"/>
</dbReference>
<proteinExistence type="predicted"/>
<accession>A0A8S1L2X2</accession>
<protein>
    <submittedName>
        <fullName evidence="2">Uncharacterized protein</fullName>
    </submittedName>
</protein>
<feature type="region of interest" description="Disordered" evidence="1">
    <location>
        <begin position="1"/>
        <end position="28"/>
    </location>
</feature>
<evidence type="ECO:0000256" key="1">
    <source>
        <dbReference type="SAM" id="MobiDB-lite"/>
    </source>
</evidence>
<evidence type="ECO:0000313" key="2">
    <source>
        <dbReference type="EMBL" id="CAD8057024.1"/>
    </source>
</evidence>
<comment type="caution">
    <text evidence="2">The sequence shown here is derived from an EMBL/GenBank/DDBJ whole genome shotgun (WGS) entry which is preliminary data.</text>
</comment>